<dbReference type="Proteomes" id="UP000414364">
    <property type="component" value="Unassembled WGS sequence"/>
</dbReference>
<dbReference type="Pfam" id="PF02368">
    <property type="entry name" value="Big_2"/>
    <property type="match status" value="1"/>
</dbReference>
<dbReference type="InterPro" id="IPR008964">
    <property type="entry name" value="Invasin/intimin_cell_adhesion"/>
</dbReference>
<feature type="chain" id="PRO_5044622377" description="BIG2 domain-containing protein" evidence="1">
    <location>
        <begin position="31"/>
        <end position="654"/>
    </location>
</feature>
<dbReference type="Gene3D" id="2.60.40.1080">
    <property type="match status" value="1"/>
</dbReference>
<keyword evidence="5" id="KW-1185">Reference proteome</keyword>
<accession>A0A5P0ZWP2</accession>
<evidence type="ECO:0000259" key="2">
    <source>
        <dbReference type="Pfam" id="PF02368"/>
    </source>
</evidence>
<dbReference type="InterPro" id="IPR003343">
    <property type="entry name" value="Big_2"/>
</dbReference>
<name>A0A5P0ZWP2_9LACO</name>
<evidence type="ECO:0000256" key="1">
    <source>
        <dbReference type="SAM" id="SignalP"/>
    </source>
</evidence>
<dbReference type="EMBL" id="VDFP01000004">
    <property type="protein sequence ID" value="MQS75421.1"/>
    <property type="molecule type" value="Genomic_DNA"/>
</dbReference>
<keyword evidence="1" id="KW-0732">Signal</keyword>
<sequence>MKKNHKSNKLKLFLLLLIPLILLIASSASSSQKSVQADDEEVVVTPKFKPNNDPVKFLGIWLSNGYGLQPNADSYTTVNSPVTLRTDAGRSVWSVLLGLFDSAHYRWWKSTDGKKWTEVSKSDNGYKKNMTVTPTEVGTVWYQLDTQYYTLLTPLFKTHIYSQVAAVHALPEPVDARSLDVTVDDDYLYNTSDELSNTTFAHAKPTPNNATGELTWSVDDTSLATIDEDGKITANNKGLSGDVKVTATMTNTNSPNISDSVMVHIGGGLDDQTVKSGQTATFTLRGNTGGSSDDEDENSGSVTVDWYKYAPNSDTKVLVSSGQDTSYTTDKNTISDDGSYFQAIVTLKTGKITKTITSNKAKLTVIPAGTPDIQINNSMLNQTYSHEDNTEHELHDVITDDEVTYHDTLTNKSTEGLLKDGFYVLPLKKGTVVNSVKVDDKAISSDQYSIVNQGDNDNLVIDIGDIPVSGNKDIQVSTSATNITESSSFQFTPYVYGTDNDGVVYRQEGTSETINYLSNQIKADVQDIDFGTIHAYGQKGLQYRPSESNAPNNIVDGNDERRDKKKLKVFVSQNTPFTDAYGNTLPVSLRYYENGNYLDVLNNKVPVQQVEQDDKFESISWDKKDGLLLSYDSSIGFKAGKYSTTLTWNFENSL</sequence>
<reference evidence="5 6" key="1">
    <citation type="journal article" date="2019" name="Syst. Appl. Microbiol.">
        <title>Polyphasic characterization of two novel Lactobacillus spp. isolated from blown salami packages: Description of Lactobacillus halodurans sp. nov. and Lactobacillus salsicarnum sp. nov.</title>
        <authorList>
            <person name="Schuster J.A."/>
            <person name="Klingl A."/>
            <person name="Vogel R.F."/>
            <person name="Ehrmann M.A."/>
        </authorList>
    </citation>
    <scope>NUCLEOTIDE SEQUENCE [LARGE SCALE GENOMIC DNA]</scope>
    <source>
        <strain evidence="4 5">TMW 1.1920</strain>
        <strain evidence="3 6">TMW 1.2172</strain>
    </source>
</reference>
<evidence type="ECO:0000313" key="3">
    <source>
        <dbReference type="EMBL" id="MQS75421.1"/>
    </source>
</evidence>
<feature type="signal peptide" evidence="1">
    <location>
        <begin position="1"/>
        <end position="30"/>
    </location>
</feature>
<dbReference type="Proteomes" id="UP000371423">
    <property type="component" value="Unassembled WGS sequence"/>
</dbReference>
<evidence type="ECO:0000313" key="5">
    <source>
        <dbReference type="Proteomes" id="UP000371423"/>
    </source>
</evidence>
<dbReference type="AlphaFoldDB" id="A0A5P0ZWP2"/>
<dbReference type="OrthoDB" id="2318209at2"/>
<organism evidence="4 5">
    <name type="scientific">Companilactobacillus halodurans</name>
    <dbReference type="NCBI Taxonomy" id="2584183"/>
    <lineage>
        <taxon>Bacteria</taxon>
        <taxon>Bacillati</taxon>
        <taxon>Bacillota</taxon>
        <taxon>Bacilli</taxon>
        <taxon>Lactobacillales</taxon>
        <taxon>Lactobacillaceae</taxon>
        <taxon>Companilactobacillus</taxon>
    </lineage>
</organism>
<gene>
    <name evidence="4" type="ORF">FHL05_05090</name>
    <name evidence="3" type="ORF">FHL06_03300</name>
</gene>
<protein>
    <recommendedName>
        <fullName evidence="2">BIG2 domain-containing protein</fullName>
    </recommendedName>
</protein>
<dbReference type="EMBL" id="VDFO01000015">
    <property type="protein sequence ID" value="MQS97262.1"/>
    <property type="molecule type" value="Genomic_DNA"/>
</dbReference>
<feature type="domain" description="BIG2" evidence="2">
    <location>
        <begin position="203"/>
        <end position="251"/>
    </location>
</feature>
<evidence type="ECO:0000313" key="4">
    <source>
        <dbReference type="EMBL" id="MQS97262.1"/>
    </source>
</evidence>
<proteinExistence type="predicted"/>
<comment type="caution">
    <text evidence="4">The sequence shown here is derived from an EMBL/GenBank/DDBJ whole genome shotgun (WGS) entry which is preliminary data.</text>
</comment>
<evidence type="ECO:0000313" key="6">
    <source>
        <dbReference type="Proteomes" id="UP000414364"/>
    </source>
</evidence>
<dbReference type="RefSeq" id="WP_153384827.1">
    <property type="nucleotide sequence ID" value="NZ_VDFO01000015.1"/>
</dbReference>
<dbReference type="SUPFAM" id="SSF49373">
    <property type="entry name" value="Invasin/intimin cell-adhesion fragments"/>
    <property type="match status" value="1"/>
</dbReference>